<evidence type="ECO:0000313" key="9">
    <source>
        <dbReference type="Proteomes" id="UP000631114"/>
    </source>
</evidence>
<feature type="non-terminal residue" evidence="8">
    <location>
        <position position="270"/>
    </location>
</feature>
<evidence type="ECO:0000259" key="7">
    <source>
        <dbReference type="PROSITE" id="PS51473"/>
    </source>
</evidence>
<feature type="domain" description="Gnk2-homologous" evidence="7">
    <location>
        <begin position="50"/>
        <end position="157"/>
    </location>
</feature>
<dbReference type="GO" id="GO:0005576">
    <property type="term" value="C:extracellular region"/>
    <property type="evidence" value="ECO:0007669"/>
    <property type="project" value="UniProtKB-SubCell"/>
</dbReference>
<keyword evidence="3" id="KW-0732">Signal</keyword>
<dbReference type="Gene3D" id="3.30.200.20">
    <property type="entry name" value="Phosphorylase Kinase, domain 1"/>
    <property type="match status" value="1"/>
</dbReference>
<dbReference type="PROSITE" id="PS51473">
    <property type="entry name" value="GNK2"/>
    <property type="match status" value="2"/>
</dbReference>
<sequence>VDISTEDCQSCLNNSAVEIIRRCPNRKDAALRYDFCILRYSNTRFFSQVDSNPWWRPNSAVVSGADANRYNRQLGILLNNLANTATSVVTKFDAGSTDYSNFNHIYGLVMCTRDLSATQCFPCLQRMIGFIPTCCNNSVGAQIGSTTCNIRYEIYPFFQISSSSPPPPPPVQGTGNGKSVNVVAIVVPVTVAVILVAICAYFITRRIKKNRRKRKAELIYENDIRSEDSLQFGLNMIRTATNDFSDDNKLGEGGFGAVYKGELLDGKEKK</sequence>
<evidence type="ECO:0000313" key="8">
    <source>
        <dbReference type="EMBL" id="KAF9589063.1"/>
    </source>
</evidence>
<comment type="subcellular location">
    <subcellularLocation>
        <location evidence="1">Secreted</location>
    </subcellularLocation>
</comment>
<comment type="caution">
    <text evidence="8">The sequence shown here is derived from an EMBL/GenBank/DDBJ whole genome shotgun (WGS) entry which is preliminary data.</text>
</comment>
<reference evidence="8 9" key="1">
    <citation type="submission" date="2020-10" db="EMBL/GenBank/DDBJ databases">
        <title>The Coptis chinensis genome and diversification of protoberbering-type alkaloids.</title>
        <authorList>
            <person name="Wang B."/>
            <person name="Shu S."/>
            <person name="Song C."/>
            <person name="Liu Y."/>
        </authorList>
    </citation>
    <scope>NUCLEOTIDE SEQUENCE [LARGE SCALE GENOMIC DNA]</scope>
    <source>
        <strain evidence="8">HL-2020</strain>
        <tissue evidence="8">Leaf</tissue>
    </source>
</reference>
<dbReference type="SUPFAM" id="SSF56112">
    <property type="entry name" value="Protein kinase-like (PK-like)"/>
    <property type="match status" value="1"/>
</dbReference>
<proteinExistence type="inferred from homology"/>
<keyword evidence="9" id="KW-1185">Reference proteome</keyword>
<organism evidence="8 9">
    <name type="scientific">Coptis chinensis</name>
    <dbReference type="NCBI Taxonomy" id="261450"/>
    <lineage>
        <taxon>Eukaryota</taxon>
        <taxon>Viridiplantae</taxon>
        <taxon>Streptophyta</taxon>
        <taxon>Embryophyta</taxon>
        <taxon>Tracheophyta</taxon>
        <taxon>Spermatophyta</taxon>
        <taxon>Magnoliopsida</taxon>
        <taxon>Ranunculales</taxon>
        <taxon>Ranunculaceae</taxon>
        <taxon>Coptidoideae</taxon>
        <taxon>Coptis</taxon>
    </lineage>
</organism>
<dbReference type="OrthoDB" id="1909574at2759"/>
<evidence type="ECO:0000256" key="2">
    <source>
        <dbReference type="ARBA" id="ARBA00022525"/>
    </source>
</evidence>
<dbReference type="InterPro" id="IPR038408">
    <property type="entry name" value="GNK2_sf"/>
</dbReference>
<dbReference type="FunFam" id="3.30.430.20:FF:000002">
    <property type="entry name" value="Cysteine-rich receptor-like protein kinase 10"/>
    <property type="match status" value="1"/>
</dbReference>
<dbReference type="Gene3D" id="3.30.430.20">
    <property type="entry name" value="Gnk2 domain, C-X8-C-X2-C motif"/>
    <property type="match status" value="2"/>
</dbReference>
<accession>A0A835H1L6</accession>
<keyword evidence="6" id="KW-0812">Transmembrane</keyword>
<name>A0A835H1L6_9MAGN</name>
<dbReference type="PANTHER" id="PTHR32411">
    <property type="entry name" value="CYSTEINE-RICH REPEAT SECRETORY PROTEIN 38-RELATED"/>
    <property type="match status" value="1"/>
</dbReference>
<feature type="domain" description="Gnk2-homologous" evidence="7">
    <location>
        <begin position="1"/>
        <end position="45"/>
    </location>
</feature>
<dbReference type="CDD" id="cd23509">
    <property type="entry name" value="Gnk2-like"/>
    <property type="match status" value="2"/>
</dbReference>
<evidence type="ECO:0000256" key="3">
    <source>
        <dbReference type="ARBA" id="ARBA00022729"/>
    </source>
</evidence>
<evidence type="ECO:0000256" key="1">
    <source>
        <dbReference type="ARBA" id="ARBA00004613"/>
    </source>
</evidence>
<comment type="similarity">
    <text evidence="5">Belongs to the cysteine-rich repeat secretory protein family.</text>
</comment>
<protein>
    <recommendedName>
        <fullName evidence="7">Gnk2-homologous domain-containing protein</fullName>
    </recommendedName>
</protein>
<dbReference type="EMBL" id="JADFTS010000009">
    <property type="protein sequence ID" value="KAF9589063.1"/>
    <property type="molecule type" value="Genomic_DNA"/>
</dbReference>
<evidence type="ECO:0000256" key="6">
    <source>
        <dbReference type="SAM" id="Phobius"/>
    </source>
</evidence>
<dbReference type="AlphaFoldDB" id="A0A835H1L6"/>
<keyword evidence="4" id="KW-0677">Repeat</keyword>
<keyword evidence="6" id="KW-0472">Membrane</keyword>
<dbReference type="InterPro" id="IPR002902">
    <property type="entry name" value="GNK2"/>
</dbReference>
<gene>
    <name evidence="8" type="ORF">IFM89_018325</name>
</gene>
<dbReference type="InterPro" id="IPR050581">
    <property type="entry name" value="CRR_secretory_protein"/>
</dbReference>
<dbReference type="Proteomes" id="UP000631114">
    <property type="component" value="Unassembled WGS sequence"/>
</dbReference>
<dbReference type="Pfam" id="PF01657">
    <property type="entry name" value="Stress-antifung"/>
    <property type="match status" value="2"/>
</dbReference>
<dbReference type="PANTHER" id="PTHR32411:SF43">
    <property type="entry name" value="CYSTEINE-RICH REPEAT SECRETORY PROTEIN 38"/>
    <property type="match status" value="1"/>
</dbReference>
<evidence type="ECO:0000256" key="5">
    <source>
        <dbReference type="ARBA" id="ARBA00038515"/>
    </source>
</evidence>
<evidence type="ECO:0000256" key="4">
    <source>
        <dbReference type="ARBA" id="ARBA00022737"/>
    </source>
</evidence>
<dbReference type="InterPro" id="IPR011009">
    <property type="entry name" value="Kinase-like_dom_sf"/>
</dbReference>
<feature type="transmembrane region" description="Helical" evidence="6">
    <location>
        <begin position="182"/>
        <end position="204"/>
    </location>
</feature>
<keyword evidence="2" id="KW-0964">Secreted</keyword>
<keyword evidence="6" id="KW-1133">Transmembrane helix</keyword>